<reference evidence="2 3" key="1">
    <citation type="submission" date="2019-02" db="EMBL/GenBank/DDBJ databases">
        <title>Sequencing the genomes of 1000 actinobacteria strains.</title>
        <authorList>
            <person name="Klenk H.-P."/>
        </authorList>
    </citation>
    <scope>NUCLEOTIDE SEQUENCE [LARGE SCALE GENOMIC DNA]</scope>
    <source>
        <strain evidence="2 3">DSM 45779</strain>
    </source>
</reference>
<feature type="transmembrane region" description="Helical" evidence="1">
    <location>
        <begin position="214"/>
        <end position="236"/>
    </location>
</feature>
<dbReference type="AlphaFoldDB" id="A0A4Q7UWM0"/>
<proteinExistence type="predicted"/>
<protein>
    <submittedName>
        <fullName evidence="2">Putative hydrophobic protein (TIGR00271 family)</fullName>
    </submittedName>
</protein>
<dbReference type="OrthoDB" id="8061853at2"/>
<dbReference type="PANTHER" id="PTHR20992:SF9">
    <property type="entry name" value="AT15442P-RELATED"/>
    <property type="match status" value="1"/>
</dbReference>
<keyword evidence="1" id="KW-1133">Transmembrane helix</keyword>
<dbReference type="EMBL" id="SHKL01000001">
    <property type="protein sequence ID" value="RZT86165.1"/>
    <property type="molecule type" value="Genomic_DNA"/>
</dbReference>
<dbReference type="Proteomes" id="UP000291591">
    <property type="component" value="Unassembled WGS sequence"/>
</dbReference>
<dbReference type="InterPro" id="IPR005240">
    <property type="entry name" value="DUF389"/>
</dbReference>
<evidence type="ECO:0000313" key="2">
    <source>
        <dbReference type="EMBL" id="RZT86165.1"/>
    </source>
</evidence>
<accession>A0A4Q7UWM0</accession>
<comment type="caution">
    <text evidence="2">The sequence shown here is derived from an EMBL/GenBank/DDBJ whole genome shotgun (WGS) entry which is preliminary data.</text>
</comment>
<keyword evidence="1" id="KW-0812">Transmembrane</keyword>
<feature type="transmembrane region" description="Helical" evidence="1">
    <location>
        <begin position="243"/>
        <end position="264"/>
    </location>
</feature>
<organism evidence="2 3">
    <name type="scientific">Pseudonocardia sediminis</name>
    <dbReference type="NCBI Taxonomy" id="1397368"/>
    <lineage>
        <taxon>Bacteria</taxon>
        <taxon>Bacillati</taxon>
        <taxon>Actinomycetota</taxon>
        <taxon>Actinomycetes</taxon>
        <taxon>Pseudonocardiales</taxon>
        <taxon>Pseudonocardiaceae</taxon>
        <taxon>Pseudonocardia</taxon>
    </lineage>
</organism>
<gene>
    <name evidence="2" type="ORF">EV383_3054</name>
</gene>
<dbReference type="RefSeq" id="WP_130290506.1">
    <property type="nucleotide sequence ID" value="NZ_SHKL01000001.1"/>
</dbReference>
<feature type="transmembrane region" description="Helical" evidence="1">
    <location>
        <begin position="276"/>
        <end position="297"/>
    </location>
</feature>
<feature type="transmembrane region" description="Helical" evidence="1">
    <location>
        <begin position="141"/>
        <end position="162"/>
    </location>
</feature>
<feature type="transmembrane region" description="Helical" evidence="1">
    <location>
        <begin position="114"/>
        <end position="135"/>
    </location>
</feature>
<keyword evidence="3" id="KW-1185">Reference proteome</keyword>
<feature type="transmembrane region" description="Helical" evidence="1">
    <location>
        <begin position="174"/>
        <end position="194"/>
    </location>
</feature>
<dbReference type="Pfam" id="PF04087">
    <property type="entry name" value="DUF389"/>
    <property type="match status" value="1"/>
</dbReference>
<keyword evidence="1" id="KW-0472">Membrane</keyword>
<dbReference type="PANTHER" id="PTHR20992">
    <property type="entry name" value="AT15442P-RELATED"/>
    <property type="match status" value="1"/>
</dbReference>
<sequence length="313" mass="32007">MLHLRVVSPAELTADVRAALEAEPGVAHLVVHPGAAVRPSGDLVEADIARECADGVLGTLTDLGLDHTGAITLEQLDTVLSDRADDAEERAPGDGADAVVWDELIGRTGEDSRLTVSFLAFLTIACLLAAVGAVTDSPVTVVGAMVLGPEFGPMAAVAIGLVLRRRDLVVRGSLALLVGFPAAILVTVLATLVFDATGLMSSGSLDSLEQMDFIYEVGPFSLIVALLAGAAGMLSLTSARSSALVGVFISVTTVPAAAYGAVAAVEGRWGEAISSLVQLLVNIVGVVVAAAAVLLLARRQSRRRGADRALSEG</sequence>
<name>A0A4Q7UWM0_PSEST</name>
<evidence type="ECO:0000313" key="3">
    <source>
        <dbReference type="Proteomes" id="UP000291591"/>
    </source>
</evidence>
<evidence type="ECO:0000256" key="1">
    <source>
        <dbReference type="SAM" id="Phobius"/>
    </source>
</evidence>